<dbReference type="Pfam" id="PF10343">
    <property type="entry name" value="Q_salvage"/>
    <property type="match status" value="1"/>
</dbReference>
<accession>A0A1Y1M090</accession>
<evidence type="ECO:0000256" key="3">
    <source>
        <dbReference type="ARBA" id="ARBA00035306"/>
    </source>
</evidence>
<evidence type="ECO:0000256" key="5">
    <source>
        <dbReference type="ARBA" id="ARBA00048204"/>
    </source>
</evidence>
<dbReference type="GO" id="GO:0016787">
    <property type="term" value="F:hydrolase activity"/>
    <property type="evidence" value="ECO:0007669"/>
    <property type="project" value="UniProtKB-KW"/>
</dbReference>
<dbReference type="EC" id="3.2.2.-" evidence="6"/>
<evidence type="ECO:0000256" key="1">
    <source>
        <dbReference type="ARBA" id="ARBA00022801"/>
    </source>
</evidence>
<comment type="catalytic activity">
    <reaction evidence="5 6">
        <text>queuosine 5'-phosphate + H2O = queuine + D-ribose 5-phosphate</text>
        <dbReference type="Rhea" id="RHEA:75387"/>
        <dbReference type="ChEBI" id="CHEBI:15377"/>
        <dbReference type="ChEBI" id="CHEBI:17433"/>
        <dbReference type="ChEBI" id="CHEBI:78346"/>
        <dbReference type="ChEBI" id="CHEBI:194371"/>
    </reaction>
    <physiologicalReaction direction="left-to-right" evidence="5 6">
        <dbReference type="Rhea" id="RHEA:75388"/>
    </physiologicalReaction>
</comment>
<evidence type="ECO:0000256" key="2">
    <source>
        <dbReference type="ARBA" id="ARBA00035119"/>
    </source>
</evidence>
<evidence type="ECO:0000256" key="4">
    <source>
        <dbReference type="ARBA" id="ARBA00035393"/>
    </source>
</evidence>
<sequence length="331" mass="37977">MVLSPKESGKLIAKLAKHVQILPEGIKDLGGLITKEVNAGKFSIEAFSQHSVHPKSTDPWALDWIFVVDTLNFCFWHKENEPGWVVDGKSGYFALCTAINRALKENVDILNPKFYSTVTKDQLGKVFRSDNGTEIPLFDERLKSLHEVGASLLENFEGSFKNCVLQAKNSSKSLLKIVTDNFKCYRDEAVFKDHEVSFYKRAQILVGDIWACYRNTGLGQFDDINEMTMFADYRVPQSLLYYNVLKYSDDLLNVLEGETVLDNGNEMEVEIRGCSIEAVRLLCNYVKERVDSDKEVNAILIDHFLWDFRRSHAEEIVQKKLPFHKTFCIYY</sequence>
<dbReference type="AlphaFoldDB" id="A0A1Y1M090"/>
<dbReference type="GO" id="GO:0006400">
    <property type="term" value="P:tRNA modification"/>
    <property type="evidence" value="ECO:0007669"/>
    <property type="project" value="TreeGrafter"/>
</dbReference>
<comment type="function">
    <text evidence="6">Catalyzes the hydrolysis of queuosine 5'-phosphate, releasing the nucleobase queuine (q). Is required for salvage of queuine from exogenous queuosine (Q) that is imported and then converted to queuosine 5'-phosphate intracellularly.</text>
</comment>
<protein>
    <recommendedName>
        <fullName evidence="3 6">Queuosine 5'-phosphate N-glycosylase/hydrolase</fullName>
        <ecNumber evidence="6">3.2.2.-</ecNumber>
    </recommendedName>
    <alternativeName>
        <fullName evidence="4 6">Queuosine-nucleotide N-glycosylase/hydrolase</fullName>
    </alternativeName>
</protein>
<dbReference type="PANTHER" id="PTHR21314:SF0">
    <property type="entry name" value="QUEUOSINE 5'-PHOSPHATE N-GLYCOSYLASE_HYDROLASE"/>
    <property type="match status" value="1"/>
</dbReference>
<name>A0A1Y1M090_PHOPY</name>
<dbReference type="InterPro" id="IPR019438">
    <property type="entry name" value="Q_salvage"/>
</dbReference>
<reference evidence="7" key="1">
    <citation type="journal article" date="2016" name="Sci. Rep.">
        <title>Molecular characterization of firefly nuptial gifts: a multi-omics approach sheds light on postcopulatory sexual selection.</title>
        <authorList>
            <person name="Al-Wathiqui N."/>
            <person name="Fallon T.R."/>
            <person name="South A."/>
            <person name="Weng J.K."/>
            <person name="Lewis S.M."/>
        </authorList>
    </citation>
    <scope>NUCLEOTIDE SEQUENCE</scope>
</reference>
<comment type="similarity">
    <text evidence="2 6">Belongs to the QNG1 protein family.</text>
</comment>
<keyword evidence="1 6" id="KW-0378">Hydrolase</keyword>
<dbReference type="PANTHER" id="PTHR21314">
    <property type="entry name" value="QUEUOSINE 5'-PHOSPHATE N-GLYCOSYLASE_HYDROLASE-RELATED"/>
    <property type="match status" value="1"/>
</dbReference>
<dbReference type="EMBL" id="GEZM01043203">
    <property type="protein sequence ID" value="JAV79233.1"/>
    <property type="molecule type" value="Transcribed_RNA"/>
</dbReference>
<proteinExistence type="inferred from homology"/>
<evidence type="ECO:0000313" key="7">
    <source>
        <dbReference type="EMBL" id="JAV79233.1"/>
    </source>
</evidence>
<organism evidence="7">
    <name type="scientific">Photinus pyralis</name>
    <name type="common">Common eastern firefly</name>
    <name type="synonym">Lampyris pyralis</name>
    <dbReference type="NCBI Taxonomy" id="7054"/>
    <lineage>
        <taxon>Eukaryota</taxon>
        <taxon>Metazoa</taxon>
        <taxon>Ecdysozoa</taxon>
        <taxon>Arthropoda</taxon>
        <taxon>Hexapoda</taxon>
        <taxon>Insecta</taxon>
        <taxon>Pterygota</taxon>
        <taxon>Neoptera</taxon>
        <taxon>Endopterygota</taxon>
        <taxon>Coleoptera</taxon>
        <taxon>Polyphaga</taxon>
        <taxon>Elateriformia</taxon>
        <taxon>Elateroidea</taxon>
        <taxon>Lampyridae</taxon>
        <taxon>Lampyrinae</taxon>
        <taxon>Photinus</taxon>
    </lineage>
</organism>
<evidence type="ECO:0000256" key="6">
    <source>
        <dbReference type="RuleBase" id="RU365002"/>
    </source>
</evidence>